<feature type="region of interest" description="Disordered" evidence="1">
    <location>
        <begin position="1"/>
        <end position="103"/>
    </location>
</feature>
<evidence type="ECO:0000313" key="2">
    <source>
        <dbReference type="EMBL" id="CAA9243155.1"/>
    </source>
</evidence>
<feature type="non-terminal residue" evidence="2">
    <location>
        <position position="103"/>
    </location>
</feature>
<proteinExistence type="predicted"/>
<feature type="compositionally biased region" description="Basic residues" evidence="1">
    <location>
        <begin position="71"/>
        <end position="94"/>
    </location>
</feature>
<accession>A0A6J4I611</accession>
<reference evidence="2" key="1">
    <citation type="submission" date="2020-02" db="EMBL/GenBank/DDBJ databases">
        <authorList>
            <person name="Meier V. D."/>
        </authorList>
    </citation>
    <scope>NUCLEOTIDE SEQUENCE</scope>
    <source>
        <strain evidence="2">AVDCRST_MAG04</strain>
    </source>
</reference>
<feature type="compositionally biased region" description="Low complexity" evidence="1">
    <location>
        <begin position="1"/>
        <end position="27"/>
    </location>
</feature>
<name>A0A6J4I611_9PROT</name>
<dbReference type="AlphaFoldDB" id="A0A6J4I611"/>
<evidence type="ECO:0000256" key="1">
    <source>
        <dbReference type="SAM" id="MobiDB-lite"/>
    </source>
</evidence>
<feature type="non-terminal residue" evidence="2">
    <location>
        <position position="1"/>
    </location>
</feature>
<dbReference type="EMBL" id="CADCTL010000119">
    <property type="protein sequence ID" value="CAA9243155.1"/>
    <property type="molecule type" value="Genomic_DNA"/>
</dbReference>
<protein>
    <submittedName>
        <fullName evidence="2">Uncharacterized protein</fullName>
    </submittedName>
</protein>
<organism evidence="2">
    <name type="scientific">uncultured Acetobacteraceae bacterium</name>
    <dbReference type="NCBI Taxonomy" id="169975"/>
    <lineage>
        <taxon>Bacteria</taxon>
        <taxon>Pseudomonadati</taxon>
        <taxon>Pseudomonadota</taxon>
        <taxon>Alphaproteobacteria</taxon>
        <taxon>Acetobacterales</taxon>
        <taxon>Acetobacteraceae</taxon>
        <taxon>environmental samples</taxon>
    </lineage>
</organism>
<sequence>GLGERALPQPARVPLRRALLPRQAHPAGPATLGADGPDRPPPAARDGHAGRRRGALPGGGAAHLRVGGRAAKGRGGARPRDLRRHPEFHRRPTRRAGERNAGV</sequence>
<gene>
    <name evidence="2" type="ORF">AVDCRST_MAG04-1726</name>
</gene>